<evidence type="ECO:0000256" key="1">
    <source>
        <dbReference type="SAM" id="SignalP"/>
    </source>
</evidence>
<proteinExistence type="predicted"/>
<gene>
    <name evidence="2" type="ORF">LG35_04285</name>
</gene>
<comment type="caution">
    <text evidence="2">The sequence shown here is derived from an EMBL/GenBank/DDBJ whole genome shotgun (WGS) entry which is preliminary data.</text>
</comment>
<name>A0ABR4YJL4_9BACT</name>
<sequence length="252" mass="28576">MLAYIYCRDMRRSLLFFAVVAFALLFPPAVRADNDTLPVPAFPLDEAGRIEIAGAGGSALTRQEMVSRTKEWIYDNFEEATIDEDASSGSLRVSGSFLIAEEEQENLNTVMELMAYAVTVVCDDYRYAYSIDDVGAYVVTLVPFAEEETSGTEYEIVDSVYISLPGDYVVLMDDAYRERARLRGELEKMLAEDVSEYGRSRLRRYEQELQQTADWFTATDDYYRLVKENYMACYDHLTGLAETLRAALGAEE</sequence>
<dbReference type="Proteomes" id="UP000030889">
    <property type="component" value="Unassembled WGS sequence"/>
</dbReference>
<accession>A0ABR4YJL4</accession>
<feature type="chain" id="PRO_5045674428" description="DUF4468 domain-containing protein" evidence="1">
    <location>
        <begin position="33"/>
        <end position="252"/>
    </location>
</feature>
<evidence type="ECO:0008006" key="4">
    <source>
        <dbReference type="Google" id="ProtNLM"/>
    </source>
</evidence>
<dbReference type="EMBL" id="JRGF01000004">
    <property type="protein sequence ID" value="KHE42450.1"/>
    <property type="molecule type" value="Genomic_DNA"/>
</dbReference>
<evidence type="ECO:0000313" key="3">
    <source>
        <dbReference type="Proteomes" id="UP000030889"/>
    </source>
</evidence>
<protein>
    <recommendedName>
        <fullName evidence="4">DUF4468 domain-containing protein</fullName>
    </recommendedName>
</protein>
<evidence type="ECO:0000313" key="2">
    <source>
        <dbReference type="EMBL" id="KHE42450.1"/>
    </source>
</evidence>
<keyword evidence="3" id="KW-1185">Reference proteome</keyword>
<feature type="signal peptide" evidence="1">
    <location>
        <begin position="1"/>
        <end position="32"/>
    </location>
</feature>
<reference evidence="2 3" key="1">
    <citation type="submission" date="2014-09" db="EMBL/GenBank/DDBJ databases">
        <title>Alistipes sp. 627, sp. nov., a novel member of the family Rikenellaceae isolated from human faeces.</title>
        <authorList>
            <person name="Shkoporov A.N."/>
            <person name="Chaplin A.V."/>
            <person name="Motuzova O.V."/>
            <person name="Kafarskaia L.I."/>
            <person name="Khokhlova E.V."/>
            <person name="Efimov B.A."/>
        </authorList>
    </citation>
    <scope>NUCLEOTIDE SEQUENCE [LARGE SCALE GENOMIC DNA]</scope>
    <source>
        <strain evidence="2 3">627</strain>
    </source>
</reference>
<organism evidence="2 3">
    <name type="scientific">Alistipes inops</name>
    <dbReference type="NCBI Taxonomy" id="1501391"/>
    <lineage>
        <taxon>Bacteria</taxon>
        <taxon>Pseudomonadati</taxon>
        <taxon>Bacteroidota</taxon>
        <taxon>Bacteroidia</taxon>
        <taxon>Bacteroidales</taxon>
        <taxon>Rikenellaceae</taxon>
        <taxon>Alistipes</taxon>
    </lineage>
</organism>
<keyword evidence="1" id="KW-0732">Signal</keyword>